<dbReference type="SUPFAM" id="SSF56204">
    <property type="entry name" value="Hect, E3 ligase catalytic domain"/>
    <property type="match status" value="1"/>
</dbReference>
<reference evidence="8" key="1">
    <citation type="submission" date="2021-02" db="EMBL/GenBank/DDBJ databases">
        <authorList>
            <person name="Dougan E. K."/>
            <person name="Rhodes N."/>
            <person name="Thang M."/>
            <person name="Chan C."/>
        </authorList>
    </citation>
    <scope>NUCLEOTIDE SEQUENCE</scope>
</reference>
<dbReference type="GO" id="GO:0000209">
    <property type="term" value="P:protein polyubiquitination"/>
    <property type="evidence" value="ECO:0007669"/>
    <property type="project" value="TreeGrafter"/>
</dbReference>
<name>A0A813JCD5_POLGL</name>
<evidence type="ECO:0000256" key="5">
    <source>
        <dbReference type="ARBA" id="ARBA00022786"/>
    </source>
</evidence>
<dbReference type="GO" id="GO:0061630">
    <property type="term" value="F:ubiquitin protein ligase activity"/>
    <property type="evidence" value="ECO:0007669"/>
    <property type="project" value="UniProtKB-EC"/>
</dbReference>
<comment type="pathway">
    <text evidence="2">Protein modification; protein ubiquitination.</text>
</comment>
<gene>
    <name evidence="8" type="ORF">PGLA2088_LOCUS19800</name>
</gene>
<comment type="caution">
    <text evidence="6">Lacks conserved residue(s) required for the propagation of feature annotation.</text>
</comment>
<dbReference type="GO" id="GO:0006511">
    <property type="term" value="P:ubiquitin-dependent protein catabolic process"/>
    <property type="evidence" value="ECO:0007669"/>
    <property type="project" value="TreeGrafter"/>
</dbReference>
<evidence type="ECO:0000256" key="2">
    <source>
        <dbReference type="ARBA" id="ARBA00004906"/>
    </source>
</evidence>
<accession>A0A813JCD5</accession>
<evidence type="ECO:0000256" key="3">
    <source>
        <dbReference type="ARBA" id="ARBA00012485"/>
    </source>
</evidence>
<sequence>MSEHKMTNSVRQQIDHFLKGLHEMVPPSLLALFDDKELELLISGLPEIDIEDLKANTEYHNYTSATEQVQWFWKVLTEFSQEQRAWFLQFATGTSRVPVEGFKGLVGMRLGCR</sequence>
<comment type="catalytic activity">
    <reaction evidence="1">
        <text>S-ubiquitinyl-[E2 ubiquitin-conjugating enzyme]-L-cysteine + [acceptor protein]-L-lysine = [E2 ubiquitin-conjugating enzyme]-L-cysteine + N(6)-ubiquitinyl-[acceptor protein]-L-lysine.</text>
        <dbReference type="EC" id="2.3.2.26"/>
    </reaction>
</comment>
<dbReference type="EMBL" id="CAJNNW010025222">
    <property type="protein sequence ID" value="CAE8676291.1"/>
    <property type="molecule type" value="Genomic_DNA"/>
</dbReference>
<evidence type="ECO:0000259" key="7">
    <source>
        <dbReference type="PROSITE" id="PS50237"/>
    </source>
</evidence>
<dbReference type="Pfam" id="PF00632">
    <property type="entry name" value="HECT"/>
    <property type="match status" value="1"/>
</dbReference>
<protein>
    <recommendedName>
        <fullName evidence="3">HECT-type E3 ubiquitin transferase</fullName>
        <ecNumber evidence="3">2.3.2.26</ecNumber>
    </recommendedName>
</protein>
<dbReference type="EC" id="2.3.2.26" evidence="3"/>
<dbReference type="Gene3D" id="3.30.2410.10">
    <property type="entry name" value="Hect, E3 ligase catalytic domain"/>
    <property type="match status" value="1"/>
</dbReference>
<dbReference type="InterPro" id="IPR000569">
    <property type="entry name" value="HECT_dom"/>
</dbReference>
<dbReference type="PANTHER" id="PTHR11254">
    <property type="entry name" value="HECT DOMAIN UBIQUITIN-PROTEIN LIGASE"/>
    <property type="match status" value="1"/>
</dbReference>
<dbReference type="Proteomes" id="UP000626109">
    <property type="component" value="Unassembled WGS sequence"/>
</dbReference>
<dbReference type="InterPro" id="IPR035983">
    <property type="entry name" value="Hect_E3_ubiquitin_ligase"/>
</dbReference>
<dbReference type="InterPro" id="IPR050409">
    <property type="entry name" value="E3_ubiq-protein_ligase"/>
</dbReference>
<evidence type="ECO:0000256" key="6">
    <source>
        <dbReference type="PROSITE-ProRule" id="PRU00104"/>
    </source>
</evidence>
<evidence type="ECO:0000256" key="1">
    <source>
        <dbReference type="ARBA" id="ARBA00000885"/>
    </source>
</evidence>
<dbReference type="GO" id="GO:0005737">
    <property type="term" value="C:cytoplasm"/>
    <property type="evidence" value="ECO:0007669"/>
    <property type="project" value="TreeGrafter"/>
</dbReference>
<keyword evidence="4" id="KW-0808">Transferase</keyword>
<evidence type="ECO:0000313" key="8">
    <source>
        <dbReference type="EMBL" id="CAE8676291.1"/>
    </source>
</evidence>
<keyword evidence="5 6" id="KW-0833">Ubl conjugation pathway</keyword>
<proteinExistence type="predicted"/>
<organism evidence="8 9">
    <name type="scientific">Polarella glacialis</name>
    <name type="common">Dinoflagellate</name>
    <dbReference type="NCBI Taxonomy" id="89957"/>
    <lineage>
        <taxon>Eukaryota</taxon>
        <taxon>Sar</taxon>
        <taxon>Alveolata</taxon>
        <taxon>Dinophyceae</taxon>
        <taxon>Suessiales</taxon>
        <taxon>Suessiaceae</taxon>
        <taxon>Polarella</taxon>
    </lineage>
</organism>
<dbReference type="AlphaFoldDB" id="A0A813JCD5"/>
<dbReference type="PROSITE" id="PS50237">
    <property type="entry name" value="HECT"/>
    <property type="match status" value="1"/>
</dbReference>
<feature type="domain" description="HECT" evidence="7">
    <location>
        <begin position="1"/>
        <end position="113"/>
    </location>
</feature>
<dbReference type="PANTHER" id="PTHR11254:SF67">
    <property type="entry name" value="E3 UBIQUITIN-PROTEIN LIGASE HUWE1"/>
    <property type="match status" value="1"/>
</dbReference>
<comment type="caution">
    <text evidence="8">The sequence shown here is derived from an EMBL/GenBank/DDBJ whole genome shotgun (WGS) entry which is preliminary data.</text>
</comment>
<evidence type="ECO:0000313" key="9">
    <source>
        <dbReference type="Proteomes" id="UP000626109"/>
    </source>
</evidence>
<evidence type="ECO:0000256" key="4">
    <source>
        <dbReference type="ARBA" id="ARBA00022679"/>
    </source>
</evidence>